<sequence length="293" mass="32739">MSKKTPEDTVLQMKKHMLKLLSNHDYPTFCKNDQKNGQIDVDISKMHRSYLEEHEPQAFEPPPSNDPNREYKPKVKQWLYRKIFLDEFKTFEYNACKRHIGDLRRSIESVMIQKKKKAPKPKPPAPPPPQQQQDYSMNNHALNNGGPQDMSRTAIPPGTIIAASPHPPASTAPGGYQPNLMNLGVDTSSTPVSSMATMGATSTLHNSLATYMTQQGQPAMQPPPHQPPGTSAAPTAAPPLPLNLHNPYYVSLGPMLPLPMSTPQHNHQQQFQQNMLQQQQGIPGGFNQHTMYQ</sequence>
<reference evidence="2 3" key="1">
    <citation type="submission" date="2018-04" db="EMBL/GenBank/DDBJ databases">
        <authorList>
            <person name="Zhang X."/>
            <person name="Yuan J."/>
            <person name="Li F."/>
            <person name="Xiang J."/>
        </authorList>
    </citation>
    <scope>NUCLEOTIDE SEQUENCE [LARGE SCALE GENOMIC DNA]</scope>
    <source>
        <tissue evidence="2">Muscle</tissue>
    </source>
</reference>
<protein>
    <submittedName>
        <fullName evidence="2">Uncharacterized protein</fullName>
    </submittedName>
</protein>
<keyword evidence="3" id="KW-1185">Reference proteome</keyword>
<dbReference type="Proteomes" id="UP000283509">
    <property type="component" value="Unassembled WGS sequence"/>
</dbReference>
<feature type="region of interest" description="Disordered" evidence="1">
    <location>
        <begin position="215"/>
        <end position="235"/>
    </location>
</feature>
<dbReference type="OrthoDB" id="6363555at2759"/>
<evidence type="ECO:0000313" key="3">
    <source>
        <dbReference type="Proteomes" id="UP000283509"/>
    </source>
</evidence>
<evidence type="ECO:0000313" key="2">
    <source>
        <dbReference type="EMBL" id="ROT78599.1"/>
    </source>
</evidence>
<proteinExistence type="predicted"/>
<feature type="compositionally biased region" description="Polar residues" evidence="1">
    <location>
        <begin position="134"/>
        <end position="146"/>
    </location>
</feature>
<organism evidence="2 3">
    <name type="scientific">Penaeus vannamei</name>
    <name type="common">Whiteleg shrimp</name>
    <name type="synonym">Litopenaeus vannamei</name>
    <dbReference type="NCBI Taxonomy" id="6689"/>
    <lineage>
        <taxon>Eukaryota</taxon>
        <taxon>Metazoa</taxon>
        <taxon>Ecdysozoa</taxon>
        <taxon>Arthropoda</taxon>
        <taxon>Crustacea</taxon>
        <taxon>Multicrustacea</taxon>
        <taxon>Malacostraca</taxon>
        <taxon>Eumalacostraca</taxon>
        <taxon>Eucarida</taxon>
        <taxon>Decapoda</taxon>
        <taxon>Dendrobranchiata</taxon>
        <taxon>Penaeoidea</taxon>
        <taxon>Penaeidae</taxon>
        <taxon>Penaeus</taxon>
    </lineage>
</organism>
<reference evidence="2 3" key="2">
    <citation type="submission" date="2019-01" db="EMBL/GenBank/DDBJ databases">
        <title>The decoding of complex shrimp genome reveals the adaptation for benthos swimmer, frequently molting mechanism and breeding impact on genome.</title>
        <authorList>
            <person name="Sun Y."/>
            <person name="Gao Y."/>
            <person name="Yu Y."/>
        </authorList>
    </citation>
    <scope>NUCLEOTIDE SEQUENCE [LARGE SCALE GENOMIC DNA]</scope>
    <source>
        <tissue evidence="2">Muscle</tissue>
    </source>
</reference>
<dbReference type="EMBL" id="QCYY01001357">
    <property type="protein sequence ID" value="ROT78599.1"/>
    <property type="molecule type" value="Genomic_DNA"/>
</dbReference>
<comment type="caution">
    <text evidence="2">The sequence shown here is derived from an EMBL/GenBank/DDBJ whole genome shotgun (WGS) entry which is preliminary data.</text>
</comment>
<dbReference type="AlphaFoldDB" id="A0A3R7PPI9"/>
<feature type="region of interest" description="Disordered" evidence="1">
    <location>
        <begin position="112"/>
        <end position="183"/>
    </location>
</feature>
<feature type="region of interest" description="Disordered" evidence="1">
    <location>
        <begin position="52"/>
        <end position="71"/>
    </location>
</feature>
<evidence type="ECO:0000256" key="1">
    <source>
        <dbReference type="SAM" id="MobiDB-lite"/>
    </source>
</evidence>
<feature type="compositionally biased region" description="Pro residues" evidence="1">
    <location>
        <begin position="121"/>
        <end position="130"/>
    </location>
</feature>
<name>A0A3R7PPI9_PENVA</name>
<gene>
    <name evidence="2" type="ORF">C7M84_002689</name>
</gene>
<accession>A0A3R7PPI9</accession>